<evidence type="ECO:0000313" key="1">
    <source>
        <dbReference type="EMBL" id="CAF2141854.1"/>
    </source>
</evidence>
<dbReference type="AlphaFoldDB" id="A0A816X5E2"/>
<proteinExistence type="predicted"/>
<sequence>MTHNSEYFFGKSDFTGEECRTTSSTTSSDINSFYYTEQQAQQPPLTADKKYLDSNPPLAIAHDSESEPEFKKHNLEELQTDECNITHKLHTSAKIYDKVKTDLKLVEPFIKFFNTLKK</sequence>
<dbReference type="EMBL" id="HG994356">
    <property type="protein sequence ID" value="CAF2141854.1"/>
    <property type="molecule type" value="Genomic_DNA"/>
</dbReference>
<name>A0A816X5E2_BRANA</name>
<gene>
    <name evidence="1" type="ORF">DARMORV10_A02P27340.1</name>
</gene>
<dbReference type="Proteomes" id="UP001295469">
    <property type="component" value="Chromosome A02"/>
</dbReference>
<organism evidence="1">
    <name type="scientific">Brassica napus</name>
    <name type="common">Rape</name>
    <dbReference type="NCBI Taxonomy" id="3708"/>
    <lineage>
        <taxon>Eukaryota</taxon>
        <taxon>Viridiplantae</taxon>
        <taxon>Streptophyta</taxon>
        <taxon>Embryophyta</taxon>
        <taxon>Tracheophyta</taxon>
        <taxon>Spermatophyta</taxon>
        <taxon>Magnoliopsida</taxon>
        <taxon>eudicotyledons</taxon>
        <taxon>Gunneridae</taxon>
        <taxon>Pentapetalae</taxon>
        <taxon>rosids</taxon>
        <taxon>malvids</taxon>
        <taxon>Brassicales</taxon>
        <taxon>Brassicaceae</taxon>
        <taxon>Brassiceae</taxon>
        <taxon>Brassica</taxon>
    </lineage>
</organism>
<protein>
    <submittedName>
        <fullName evidence="1">(rape) hypothetical protein</fullName>
    </submittedName>
</protein>
<reference evidence="1" key="1">
    <citation type="submission" date="2021-01" db="EMBL/GenBank/DDBJ databases">
        <authorList>
            <consortium name="Genoscope - CEA"/>
            <person name="William W."/>
        </authorList>
    </citation>
    <scope>NUCLEOTIDE SEQUENCE</scope>
</reference>
<accession>A0A816X5E2</accession>